<protein>
    <submittedName>
        <fullName evidence="6">Alpha-actinin, sarcomeric-like</fullName>
    </submittedName>
</protein>
<dbReference type="InterPro" id="IPR001715">
    <property type="entry name" value="CH_dom"/>
</dbReference>
<reference evidence="6" key="2">
    <citation type="submission" date="2019-10" db="EMBL/GenBank/DDBJ databases">
        <title>Conservation and host-specific expression of non-tandemly repeated heterogenous ribosome RNA gene in arbuscular mycorrhizal fungi.</title>
        <authorList>
            <person name="Maeda T."/>
            <person name="Kobayashi Y."/>
            <person name="Nakagawa T."/>
            <person name="Ezawa T."/>
            <person name="Yamaguchi K."/>
            <person name="Bino T."/>
            <person name="Nishimoto Y."/>
            <person name="Shigenobu S."/>
            <person name="Kawaguchi M."/>
        </authorList>
    </citation>
    <scope>NUCLEOTIDE SEQUENCE</scope>
    <source>
        <strain evidence="6">HR1</strain>
    </source>
</reference>
<dbReference type="PROSITE" id="PS00019">
    <property type="entry name" value="ACTININ_1"/>
    <property type="match status" value="1"/>
</dbReference>
<proteinExistence type="predicted"/>
<keyword evidence="2" id="KW-0009">Actin-binding</keyword>
<dbReference type="SUPFAM" id="SSF47576">
    <property type="entry name" value="Calponin-homology domain, CH-domain"/>
    <property type="match status" value="1"/>
</dbReference>
<dbReference type="Proteomes" id="UP000615446">
    <property type="component" value="Unassembled WGS sequence"/>
</dbReference>
<evidence type="ECO:0000256" key="2">
    <source>
        <dbReference type="ARBA" id="ARBA00023203"/>
    </source>
</evidence>
<dbReference type="STRING" id="94130.A0A2Z6RN69"/>
<dbReference type="OrthoDB" id="10017054at2759"/>
<dbReference type="GO" id="GO:0003779">
    <property type="term" value="F:actin binding"/>
    <property type="evidence" value="ECO:0007669"/>
    <property type="project" value="UniProtKB-KW"/>
</dbReference>
<accession>A0A2Z6RN69</accession>
<comment type="caution">
    <text evidence="5">The sequence shown here is derived from an EMBL/GenBank/DDBJ whole genome shotgun (WGS) entry which is preliminary data.</text>
</comment>
<feature type="domain" description="Calponin-homology (CH)" evidence="4">
    <location>
        <begin position="43"/>
        <end position="168"/>
    </location>
</feature>
<evidence type="ECO:0000256" key="1">
    <source>
        <dbReference type="ARBA" id="ARBA00022737"/>
    </source>
</evidence>
<feature type="region of interest" description="Disordered" evidence="3">
    <location>
        <begin position="248"/>
        <end position="291"/>
    </location>
</feature>
<gene>
    <name evidence="6" type="ORF">RCL2_001826200</name>
    <name evidence="5" type="ORF">RclHR1_05280007</name>
</gene>
<dbReference type="SMART" id="SM00033">
    <property type="entry name" value="CH"/>
    <property type="match status" value="1"/>
</dbReference>
<evidence type="ECO:0000313" key="5">
    <source>
        <dbReference type="EMBL" id="GBC03711.1"/>
    </source>
</evidence>
<dbReference type="PROSITE" id="PS50021">
    <property type="entry name" value="CH"/>
    <property type="match status" value="1"/>
</dbReference>
<organism evidence="5 7">
    <name type="scientific">Rhizophagus clarus</name>
    <dbReference type="NCBI Taxonomy" id="94130"/>
    <lineage>
        <taxon>Eukaryota</taxon>
        <taxon>Fungi</taxon>
        <taxon>Fungi incertae sedis</taxon>
        <taxon>Mucoromycota</taxon>
        <taxon>Glomeromycotina</taxon>
        <taxon>Glomeromycetes</taxon>
        <taxon>Glomerales</taxon>
        <taxon>Glomeraceae</taxon>
        <taxon>Rhizophagus</taxon>
    </lineage>
</organism>
<dbReference type="Pfam" id="PF00307">
    <property type="entry name" value="CH"/>
    <property type="match status" value="2"/>
</dbReference>
<name>A0A2Z6RN69_9GLOM</name>
<evidence type="ECO:0000313" key="7">
    <source>
        <dbReference type="Proteomes" id="UP000247702"/>
    </source>
</evidence>
<dbReference type="Proteomes" id="UP000247702">
    <property type="component" value="Unassembled WGS sequence"/>
</dbReference>
<dbReference type="EMBL" id="BEXD01003902">
    <property type="protein sequence ID" value="GBC03711.1"/>
    <property type="molecule type" value="Genomic_DNA"/>
</dbReference>
<keyword evidence="1" id="KW-0677">Repeat</keyword>
<dbReference type="PANTHER" id="PTHR11915">
    <property type="entry name" value="SPECTRIN/FILAMIN RELATED CYTOSKELETAL PROTEIN"/>
    <property type="match status" value="1"/>
</dbReference>
<evidence type="ECO:0000259" key="4">
    <source>
        <dbReference type="PROSITE" id="PS50021"/>
    </source>
</evidence>
<reference evidence="5 7" key="1">
    <citation type="submission" date="2017-11" db="EMBL/GenBank/DDBJ databases">
        <title>The genome of Rhizophagus clarus HR1 reveals common genetic basis of auxotrophy among arbuscular mycorrhizal fungi.</title>
        <authorList>
            <person name="Kobayashi Y."/>
        </authorList>
    </citation>
    <scope>NUCLEOTIDE SEQUENCE [LARGE SCALE GENOMIC DNA]</scope>
    <source>
        <strain evidence="5 7">HR1</strain>
    </source>
</reference>
<feature type="compositionally biased region" description="Basic and acidic residues" evidence="3">
    <location>
        <begin position="255"/>
        <end position="267"/>
    </location>
</feature>
<dbReference type="InterPro" id="IPR036872">
    <property type="entry name" value="CH_dom_sf"/>
</dbReference>
<dbReference type="EMBL" id="BLAL01000203">
    <property type="protein sequence ID" value="GES91443.1"/>
    <property type="molecule type" value="Genomic_DNA"/>
</dbReference>
<dbReference type="InterPro" id="IPR001589">
    <property type="entry name" value="Actinin_actin-bd_CS"/>
</dbReference>
<feature type="compositionally biased region" description="Polar residues" evidence="3">
    <location>
        <begin position="268"/>
        <end position="284"/>
    </location>
</feature>
<sequence length="628" mass="73176">MSQPCSPTRPKRRDSLKEQWDTTTKVVNVKQKFHSNVADKYTELQKATFTKWVNIQLRMIDISQLNSSNSPTKKIPEIKSIDKDFRDGKKLIQLLEVLYPNDSELPKIERGKTRHHYIANVNNVLEFLKKHLDEKSLIALEAIGAVDIVDGNVKLTLGLIWLTISKFLQMFSVQFKVTEEELEQVEERFKENINYKKENNNNKYDDIQKFLFQNEDNLSFEQFQEQFRSHFVEEELLDDSNTIFEEVDIESSKSSSHDDHPEQKTFTEDNSTSLQTSLQNNKTPHSLLPPQIKIPNETIPSLPISMAVFPNKRLQDLSKSEKRLSLPILQSHNNNLTVNSAKISSSDSKSFRTLRLSSSPIKSNTSNLLFWINMQLINYASLLPSSNYPLGDFTGLNDGIVLAALIQYLNIEWKMEDLNLLDPDDIKNESNNTGNSDEELYKEMKAKERLSKCFDIIEEKLNIRQPKALISMLIEKDHNDKERLKRTGLAWSVYISEIFLAITKSKNQRKEKKRQSRLLMLNNIEEKKEEKEKKEEGKKVKSKEHIIRIVDYDAIYYQSPNNGKHKKHKKSRGCLPFYTSNDEDSFWAPSAASLIAMIWDWTLHWLLNDYEEDEDEDYDSETDLFFEV</sequence>
<dbReference type="AlphaFoldDB" id="A0A2Z6RN69"/>
<evidence type="ECO:0000313" key="6">
    <source>
        <dbReference type="EMBL" id="GES91443.1"/>
    </source>
</evidence>
<dbReference type="Gene3D" id="1.10.418.10">
    <property type="entry name" value="Calponin-like domain"/>
    <property type="match status" value="2"/>
</dbReference>
<evidence type="ECO:0000256" key="3">
    <source>
        <dbReference type="SAM" id="MobiDB-lite"/>
    </source>
</evidence>
<keyword evidence="7" id="KW-1185">Reference proteome</keyword>